<protein>
    <submittedName>
        <fullName evidence="2">Uncharacterized protein</fullName>
    </submittedName>
</protein>
<reference evidence="3" key="1">
    <citation type="submission" date="2016-10" db="EMBL/GenBank/DDBJ databases">
        <authorList>
            <person name="Varghese N."/>
            <person name="Submissions S."/>
        </authorList>
    </citation>
    <scope>NUCLEOTIDE SEQUENCE [LARGE SCALE GENOMIC DNA]</scope>
    <source>
        <strain evidence="3">DSM 26348</strain>
    </source>
</reference>
<keyword evidence="1" id="KW-1133">Transmembrane helix</keyword>
<evidence type="ECO:0000313" key="2">
    <source>
        <dbReference type="EMBL" id="SFJ50032.1"/>
    </source>
</evidence>
<accession>A0A1I3RVW4</accession>
<evidence type="ECO:0000313" key="3">
    <source>
        <dbReference type="Proteomes" id="UP000199518"/>
    </source>
</evidence>
<proteinExistence type="predicted"/>
<keyword evidence="1" id="KW-0812">Transmembrane</keyword>
<evidence type="ECO:0000256" key="1">
    <source>
        <dbReference type="SAM" id="Phobius"/>
    </source>
</evidence>
<feature type="transmembrane region" description="Helical" evidence="1">
    <location>
        <begin position="164"/>
        <end position="187"/>
    </location>
</feature>
<dbReference type="STRING" id="1576369.SAMN05421753_1224"/>
<sequence length="196" mass="22396">MIFDMPHQLLLMRVQRRPFPHGPGLQRSIEFQAKVIVQPARLVLLNDVEQLPRLERTATFRRFCRLVAIALFLYWARLMERASAGGRLLRESFLRSYFCETAKTAAHCCCEGATGFIRMYICFCPGLLKCEPFSSELALSDTGGRRSAGRIVAARRSLHIMFRVFSLAVASANFVYDVLVGSFQLGARQRRFRSRN</sequence>
<name>A0A1I3RVW4_9PLAN</name>
<organism evidence="2 3">
    <name type="scientific">Planctomicrobium piriforme</name>
    <dbReference type="NCBI Taxonomy" id="1576369"/>
    <lineage>
        <taxon>Bacteria</taxon>
        <taxon>Pseudomonadati</taxon>
        <taxon>Planctomycetota</taxon>
        <taxon>Planctomycetia</taxon>
        <taxon>Planctomycetales</taxon>
        <taxon>Planctomycetaceae</taxon>
        <taxon>Planctomicrobium</taxon>
    </lineage>
</organism>
<gene>
    <name evidence="2" type="ORF">SAMN05421753_1224</name>
</gene>
<keyword evidence="3" id="KW-1185">Reference proteome</keyword>
<dbReference type="Proteomes" id="UP000199518">
    <property type="component" value="Unassembled WGS sequence"/>
</dbReference>
<keyword evidence="1" id="KW-0472">Membrane</keyword>
<dbReference type="AlphaFoldDB" id="A0A1I3RVW4"/>
<dbReference type="EMBL" id="FOQD01000022">
    <property type="protein sequence ID" value="SFJ50032.1"/>
    <property type="molecule type" value="Genomic_DNA"/>
</dbReference>